<organism evidence="3 4">
    <name type="scientific">Pseudonocardia acidicola</name>
    <dbReference type="NCBI Taxonomy" id="2724939"/>
    <lineage>
        <taxon>Bacteria</taxon>
        <taxon>Bacillati</taxon>
        <taxon>Actinomycetota</taxon>
        <taxon>Actinomycetes</taxon>
        <taxon>Pseudonocardiales</taxon>
        <taxon>Pseudonocardiaceae</taxon>
        <taxon>Pseudonocardia</taxon>
    </lineage>
</organism>
<keyword evidence="4" id="KW-1185">Reference proteome</keyword>
<proteinExistence type="inferred from homology"/>
<dbReference type="PANTHER" id="PTHR34406">
    <property type="entry name" value="PROTEIN YCEI"/>
    <property type="match status" value="1"/>
</dbReference>
<comment type="caution">
    <text evidence="3">The sequence shown here is derived from an EMBL/GenBank/DDBJ whole genome shotgun (WGS) entry which is preliminary data.</text>
</comment>
<dbReference type="InterPro" id="IPR007372">
    <property type="entry name" value="Lipid/polyisoprenoid-bd_YceI"/>
</dbReference>
<dbReference type="SUPFAM" id="SSF101874">
    <property type="entry name" value="YceI-like"/>
    <property type="match status" value="1"/>
</dbReference>
<dbReference type="PANTHER" id="PTHR34406:SF1">
    <property type="entry name" value="PROTEIN YCEI"/>
    <property type="match status" value="1"/>
</dbReference>
<dbReference type="Gene3D" id="2.40.128.110">
    <property type="entry name" value="Lipid/polyisoprenoid-binding, YceI-like"/>
    <property type="match status" value="1"/>
</dbReference>
<evidence type="ECO:0000259" key="2">
    <source>
        <dbReference type="SMART" id="SM00867"/>
    </source>
</evidence>
<protein>
    <submittedName>
        <fullName evidence="3">YceI family protein</fullName>
    </submittedName>
</protein>
<gene>
    <name evidence="3" type="ORF">HF526_24625</name>
</gene>
<dbReference type="SMART" id="SM00867">
    <property type="entry name" value="YceI"/>
    <property type="match status" value="1"/>
</dbReference>
<dbReference type="InterPro" id="IPR036761">
    <property type="entry name" value="TTHA0802/YceI-like_sf"/>
</dbReference>
<accession>A0ABX1SHC3</accession>
<name>A0ABX1SHC3_9PSEU</name>
<evidence type="ECO:0000256" key="1">
    <source>
        <dbReference type="ARBA" id="ARBA00008812"/>
    </source>
</evidence>
<evidence type="ECO:0000313" key="4">
    <source>
        <dbReference type="Proteomes" id="UP000820669"/>
    </source>
</evidence>
<dbReference type="EMBL" id="JAAXLA010000057">
    <property type="protein sequence ID" value="NMI00471.1"/>
    <property type="molecule type" value="Genomic_DNA"/>
</dbReference>
<dbReference type="Proteomes" id="UP000820669">
    <property type="component" value="Unassembled WGS sequence"/>
</dbReference>
<comment type="similarity">
    <text evidence="1">Belongs to the UPF0312 family.</text>
</comment>
<evidence type="ECO:0000313" key="3">
    <source>
        <dbReference type="EMBL" id="NMI00471.1"/>
    </source>
</evidence>
<dbReference type="Pfam" id="PF04264">
    <property type="entry name" value="YceI"/>
    <property type="match status" value="1"/>
</dbReference>
<reference evidence="3 4" key="1">
    <citation type="submission" date="2020-04" db="EMBL/GenBank/DDBJ databases">
        <authorList>
            <person name="Klaysubun C."/>
            <person name="Duangmal K."/>
            <person name="Lipun K."/>
        </authorList>
    </citation>
    <scope>NUCLEOTIDE SEQUENCE [LARGE SCALE GENOMIC DNA]</scope>
    <source>
        <strain evidence="3 4">K10HN5</strain>
    </source>
</reference>
<feature type="domain" description="Lipid/polyisoprenoid-binding YceI-like" evidence="2">
    <location>
        <begin position="3"/>
        <end position="166"/>
    </location>
</feature>
<sequence>MTRFSIVPEHSELAVEGRSSVHPIHGEAGRLSGWIEAVVVDGEVDATQPAGAYLELRTTDLRADNRLINRELQRRLDPRRYPSVRAEINDVAQLAPGRYRVRGTLSFHGVTREMTAEAAATVDEHGRISVTGETSLDVRDFDLDPPKMLGLRVEPEVAVHLTALAVPQG</sequence>
<dbReference type="RefSeq" id="WP_169383941.1">
    <property type="nucleotide sequence ID" value="NZ_JAAXLA010000057.1"/>
</dbReference>